<keyword evidence="1" id="KW-1133">Transmembrane helix</keyword>
<evidence type="ECO:0000259" key="2">
    <source>
        <dbReference type="Pfam" id="PF05257"/>
    </source>
</evidence>
<dbReference type="Pfam" id="PF05257">
    <property type="entry name" value="CHAP"/>
    <property type="match status" value="1"/>
</dbReference>
<feature type="transmembrane region" description="Helical" evidence="1">
    <location>
        <begin position="20"/>
        <end position="43"/>
    </location>
</feature>
<keyword evidence="1" id="KW-0812">Transmembrane</keyword>
<comment type="caution">
    <text evidence="3">The sequence shown here is derived from an EMBL/GenBank/DDBJ whole genome shotgun (WGS) entry which is preliminary data.</text>
</comment>
<dbReference type="EMBL" id="JBIMSO010000043">
    <property type="protein sequence ID" value="MFH5208675.1"/>
    <property type="molecule type" value="Genomic_DNA"/>
</dbReference>
<evidence type="ECO:0000256" key="1">
    <source>
        <dbReference type="SAM" id="Phobius"/>
    </source>
</evidence>
<proteinExistence type="predicted"/>
<name>A0ABW7JNU9_9NOCA</name>
<feature type="domain" description="Peptidase C51" evidence="2">
    <location>
        <begin position="89"/>
        <end position="178"/>
    </location>
</feature>
<reference evidence="3 4" key="1">
    <citation type="submission" date="2024-10" db="EMBL/GenBank/DDBJ databases">
        <authorList>
            <person name="Riesco R."/>
        </authorList>
    </citation>
    <scope>NUCLEOTIDE SEQUENCE [LARGE SCALE GENOMIC DNA]</scope>
    <source>
        <strain evidence="3 4">NCIMB 15449</strain>
    </source>
</reference>
<dbReference type="Proteomes" id="UP001609175">
    <property type="component" value="Unassembled WGS sequence"/>
</dbReference>
<evidence type="ECO:0000313" key="4">
    <source>
        <dbReference type="Proteomes" id="UP001609175"/>
    </source>
</evidence>
<accession>A0ABW7JNU9</accession>
<protein>
    <submittedName>
        <fullName evidence="3">CHAP domain-containing protein</fullName>
    </submittedName>
</protein>
<dbReference type="InterPro" id="IPR007921">
    <property type="entry name" value="CHAP_dom"/>
</dbReference>
<evidence type="ECO:0000313" key="3">
    <source>
        <dbReference type="EMBL" id="MFH5208675.1"/>
    </source>
</evidence>
<gene>
    <name evidence="3" type="ORF">ACHIPZ_10755</name>
</gene>
<organism evidence="3 4">
    <name type="scientific">Antrihabitans spumae</name>
    <dbReference type="NCBI Taxonomy" id="3373370"/>
    <lineage>
        <taxon>Bacteria</taxon>
        <taxon>Bacillati</taxon>
        <taxon>Actinomycetota</taxon>
        <taxon>Actinomycetes</taxon>
        <taxon>Mycobacteriales</taxon>
        <taxon>Nocardiaceae</taxon>
        <taxon>Antrihabitans</taxon>
    </lineage>
</organism>
<sequence>MSGERSAGERSAAPRTTRAILGGFALLGVVAIALGIAVAKFGVFDAAEPQAFPAVSTAGLDPRQAKIVELLHAEFDAAPPGEKYSEGVDEPWCADFVSWIMREAGMPFANPNSGSWRIPGVYTLQEFYTSNGRFVAHGTGYQPKIGDTVLYSDDSKFGQHTNVVVANDAGTLTTVGGNEGDEIRVSTVDLSDDGIVGYGVL</sequence>
<keyword evidence="1" id="KW-0472">Membrane</keyword>